<keyword evidence="3 4" id="KW-0804">Transcription</keyword>
<dbReference type="EMBL" id="JAVKPK010000003">
    <property type="protein sequence ID" value="MDR7664480.1"/>
    <property type="molecule type" value="Genomic_DNA"/>
</dbReference>
<dbReference type="InterPro" id="IPR036388">
    <property type="entry name" value="WH-like_DNA-bd_sf"/>
</dbReference>
<evidence type="ECO:0000259" key="5">
    <source>
        <dbReference type="PROSITE" id="PS51344"/>
    </source>
</evidence>
<accession>A0ABU2CXL8</accession>
<evidence type="ECO:0000256" key="1">
    <source>
        <dbReference type="ARBA" id="ARBA00023015"/>
    </source>
</evidence>
<comment type="function">
    <text evidence="4">Transcription factor that plays a role in the activation of archaeal genes transcribed by RNA polymerase. Facilitates transcription initiation by enhancing TATA-box recognition by TATA-box-binding protein (Tbp), and transcription factor B (Tfb) and RNA polymerase recruitment. Not absolutely required for transcription in vitro, but particularly important in cases where Tbp or Tfb function is not optimal. It dynamically alters the nucleic acid-binding properties of RNA polymerases by stabilizing the initiation complex and destabilizing elongation complexes. Seems to translocate with the RNA polymerase following initiation and acts by binding to the non template strand of the transcription bubble in elongation complexes.</text>
</comment>
<dbReference type="PANTHER" id="PTHR13097">
    <property type="entry name" value="TRANSCRIPTION INITIATION FACTOR IIE, ALPHA SUBUNIT"/>
    <property type="match status" value="1"/>
</dbReference>
<dbReference type="PROSITE" id="PS51344">
    <property type="entry name" value="HTH_TFE_IIE"/>
    <property type="match status" value="1"/>
</dbReference>
<dbReference type="InterPro" id="IPR002853">
    <property type="entry name" value="TFIIE_asu"/>
</dbReference>
<reference evidence="7" key="1">
    <citation type="submission" date="2023-07" db="EMBL/GenBank/DDBJ databases">
        <title>Whole-genome sequencing of a new Methanosarcina sp. Z-7115.</title>
        <authorList>
            <person name="Zhilina T.N."/>
            <person name="Merkel A.Y."/>
        </authorList>
    </citation>
    <scope>NUCLEOTIDE SEQUENCE [LARGE SCALE GENOMIC DNA]</scope>
    <source>
        <strain evidence="7">Z-7115</strain>
    </source>
</reference>
<evidence type="ECO:0000256" key="4">
    <source>
        <dbReference type="HAMAP-Rule" id="MF_01909"/>
    </source>
</evidence>
<dbReference type="InterPro" id="IPR024550">
    <property type="entry name" value="TFIIEa/SarR/Rpc3_HTH_dom"/>
</dbReference>
<dbReference type="SUPFAM" id="SSF46785">
    <property type="entry name" value="Winged helix' DNA-binding domain"/>
    <property type="match status" value="1"/>
</dbReference>
<evidence type="ECO:0000313" key="7">
    <source>
        <dbReference type="Proteomes" id="UP001246244"/>
    </source>
</evidence>
<dbReference type="Pfam" id="PF02002">
    <property type="entry name" value="TFIIE_alpha"/>
    <property type="match status" value="1"/>
</dbReference>
<evidence type="ECO:0000313" key="6">
    <source>
        <dbReference type="EMBL" id="MDR7664480.1"/>
    </source>
</evidence>
<dbReference type="SMART" id="SM00531">
    <property type="entry name" value="TFIIE"/>
    <property type="match status" value="1"/>
</dbReference>
<dbReference type="PANTHER" id="PTHR13097:SF7">
    <property type="entry name" value="GENERAL TRANSCRIPTION FACTOR IIE SUBUNIT 1"/>
    <property type="match status" value="1"/>
</dbReference>
<keyword evidence="7" id="KW-1185">Reference proteome</keyword>
<sequence>MVDLNDKVIRGYLMSLVGEDGLKMIEEMPEGEVTDEEVAAKSGVLLNTVRRNLFILYENKFAVCRRERDSNSGWLTYLWHLNFSDIEHQLMREKKRLIRNLRTRLEFEENNVFYVCPQGCVRLLFNEATETEFLCPMCGEDLVYYDNSRFVEVLKKRVDALNSSI</sequence>
<protein>
    <recommendedName>
        <fullName evidence="4">Transcription factor E</fullName>
        <shortName evidence="4">TFE</shortName>
    </recommendedName>
    <alternativeName>
        <fullName evidence="4">TFIIE subunit alpha homolog</fullName>
    </alternativeName>
    <alternativeName>
        <fullName evidence="4">Transcription initiation factor TFIIE</fullName>
    </alternativeName>
</protein>
<name>A0ABU2CXL8_9EURY</name>
<comment type="subunit">
    <text evidence="4">Monomer. Interaction with RNA polymerase subunits RpoF and RpoE is necessary for Tfe stimulatory transcription activity. Able to interact with Tbp and RNA polymerase in the absence of DNA promoter. Interacts both with the preinitiation and elongation complexes.</text>
</comment>
<gene>
    <name evidence="4" type="primary">tfe</name>
    <name evidence="6" type="ORF">RG963_01510</name>
</gene>
<dbReference type="RefSeq" id="WP_310574508.1">
    <property type="nucleotide sequence ID" value="NZ_JAVKPK010000003.1"/>
</dbReference>
<comment type="caution">
    <text evidence="6">The sequence shown here is derived from an EMBL/GenBank/DDBJ whole genome shotgun (WGS) entry which is preliminary data.</text>
</comment>
<comment type="domain">
    <text evidence="4">The winged helix domain is involved in binding to DNA in the preinitiation complex.</text>
</comment>
<feature type="domain" description="HTH TFE/IIEalpha-type" evidence="5">
    <location>
        <begin position="5"/>
        <end position="87"/>
    </location>
</feature>
<organism evidence="6 7">
    <name type="scientific">Methanosarcina baikalica</name>
    <dbReference type="NCBI Taxonomy" id="3073890"/>
    <lineage>
        <taxon>Archaea</taxon>
        <taxon>Methanobacteriati</taxon>
        <taxon>Methanobacteriota</taxon>
        <taxon>Stenosarchaea group</taxon>
        <taxon>Methanomicrobia</taxon>
        <taxon>Methanosarcinales</taxon>
        <taxon>Methanosarcinaceae</taxon>
        <taxon>Methanosarcina</taxon>
    </lineage>
</organism>
<keyword evidence="1 4" id="KW-0805">Transcription regulation</keyword>
<dbReference type="Gene3D" id="1.10.10.10">
    <property type="entry name" value="Winged helix-like DNA-binding domain superfamily/Winged helix DNA-binding domain"/>
    <property type="match status" value="1"/>
</dbReference>
<dbReference type="InterPro" id="IPR039997">
    <property type="entry name" value="TFE"/>
</dbReference>
<proteinExistence type="inferred from homology"/>
<evidence type="ECO:0000256" key="3">
    <source>
        <dbReference type="ARBA" id="ARBA00023163"/>
    </source>
</evidence>
<dbReference type="HAMAP" id="MF_01909">
    <property type="entry name" value="TFE_arch"/>
    <property type="match status" value="1"/>
</dbReference>
<dbReference type="Proteomes" id="UP001246244">
    <property type="component" value="Unassembled WGS sequence"/>
</dbReference>
<dbReference type="InterPro" id="IPR016481">
    <property type="entry name" value="TF_E_archaea"/>
</dbReference>
<dbReference type="PIRSF" id="PIRSF006373">
    <property type="entry name" value="TF_E_archaea"/>
    <property type="match status" value="1"/>
</dbReference>
<dbReference type="InterPro" id="IPR036390">
    <property type="entry name" value="WH_DNA-bd_sf"/>
</dbReference>
<comment type="similarity">
    <text evidence="4">Belongs to the TFE family.</text>
</comment>
<dbReference type="InterPro" id="IPR017919">
    <property type="entry name" value="TFIIE/TFIIEa_HTH"/>
</dbReference>
<evidence type="ECO:0000256" key="2">
    <source>
        <dbReference type="ARBA" id="ARBA00023125"/>
    </source>
</evidence>
<keyword evidence="2 4" id="KW-0238">DNA-binding</keyword>